<evidence type="ECO:0000256" key="2">
    <source>
        <dbReference type="ARBA" id="ARBA00022525"/>
    </source>
</evidence>
<feature type="chain" id="PRO_5012029080" evidence="12">
    <location>
        <begin position="24"/>
        <end position="4136"/>
    </location>
</feature>
<dbReference type="Pfam" id="PF07645">
    <property type="entry name" value="EGF_CA"/>
    <property type="match status" value="6"/>
</dbReference>
<feature type="domain" description="Ig-like" evidence="14">
    <location>
        <begin position="2616"/>
        <end position="2706"/>
    </location>
</feature>
<dbReference type="FunFam" id="2.20.100.10:FF:000001">
    <property type="entry name" value="semaphorin-5A isoform X1"/>
    <property type="match status" value="1"/>
</dbReference>
<dbReference type="InterPro" id="IPR050958">
    <property type="entry name" value="Cell_Adh-Cytoskel_Orgn"/>
</dbReference>
<dbReference type="InterPro" id="IPR013106">
    <property type="entry name" value="Ig_V-set"/>
</dbReference>
<dbReference type="PROSITE" id="PS50026">
    <property type="entry name" value="EGF_3"/>
    <property type="match status" value="2"/>
</dbReference>
<evidence type="ECO:0000256" key="7">
    <source>
        <dbReference type="ARBA" id="ARBA00022837"/>
    </source>
</evidence>
<dbReference type="SUPFAM" id="SSF82895">
    <property type="entry name" value="TSP-1 type 1 repeat"/>
    <property type="match status" value="5"/>
</dbReference>
<evidence type="ECO:0000313" key="16">
    <source>
        <dbReference type="EMBL" id="AQT19771.1"/>
    </source>
</evidence>
<dbReference type="InterPro" id="IPR036179">
    <property type="entry name" value="Ig-like_dom_sf"/>
</dbReference>
<feature type="domain" description="Ig-like" evidence="14">
    <location>
        <begin position="2239"/>
        <end position="2334"/>
    </location>
</feature>
<dbReference type="Gene3D" id="2.40.155.10">
    <property type="entry name" value="Green fluorescent protein"/>
    <property type="match status" value="1"/>
</dbReference>
<evidence type="ECO:0000256" key="11">
    <source>
        <dbReference type="PROSITE-ProRule" id="PRU00076"/>
    </source>
</evidence>
<dbReference type="PROSITE" id="PS50092">
    <property type="entry name" value="TSP1"/>
    <property type="match status" value="6"/>
</dbReference>
<feature type="domain" description="Ig-like" evidence="14">
    <location>
        <begin position="2978"/>
        <end position="3064"/>
    </location>
</feature>
<dbReference type="SMART" id="SM00181">
    <property type="entry name" value="EGF"/>
    <property type="match status" value="8"/>
</dbReference>
<feature type="domain" description="Ig-like" evidence="14">
    <location>
        <begin position="1290"/>
        <end position="1378"/>
    </location>
</feature>
<dbReference type="SMART" id="SM00409">
    <property type="entry name" value="IG"/>
    <property type="match status" value="28"/>
</dbReference>
<dbReference type="InterPro" id="IPR013783">
    <property type="entry name" value="Ig-like_fold"/>
</dbReference>
<dbReference type="SMART" id="SM00406">
    <property type="entry name" value="IGv"/>
    <property type="match status" value="8"/>
</dbReference>
<dbReference type="GO" id="GO:0005509">
    <property type="term" value="F:calcium ion binding"/>
    <property type="evidence" value="ECO:0007669"/>
    <property type="project" value="InterPro"/>
</dbReference>
<feature type="domain" description="Ig-like" evidence="14">
    <location>
        <begin position="632"/>
        <end position="721"/>
    </location>
</feature>
<feature type="domain" description="Ig-like" evidence="14">
    <location>
        <begin position="818"/>
        <end position="910"/>
    </location>
</feature>
<feature type="domain" description="Ig-like" evidence="14">
    <location>
        <begin position="1847"/>
        <end position="1938"/>
    </location>
</feature>
<dbReference type="FunFam" id="2.60.40.10:FF:000107">
    <property type="entry name" value="Myosin, light chain kinase a"/>
    <property type="match status" value="1"/>
</dbReference>
<dbReference type="Pfam" id="PF00090">
    <property type="entry name" value="TSP_1"/>
    <property type="match status" value="6"/>
</dbReference>
<dbReference type="FunFam" id="2.20.100.10:FF:000007">
    <property type="entry name" value="Thrombospondin 1"/>
    <property type="match status" value="3"/>
</dbReference>
<feature type="domain" description="Ig-like" evidence="14">
    <location>
        <begin position="2047"/>
        <end position="2131"/>
    </location>
</feature>
<keyword evidence="6" id="KW-0677">Repeat</keyword>
<feature type="domain" description="Ig-like" evidence="14">
    <location>
        <begin position="1662"/>
        <end position="1750"/>
    </location>
</feature>
<evidence type="ECO:0000256" key="10">
    <source>
        <dbReference type="ARBA" id="ARBA00023319"/>
    </source>
</evidence>
<dbReference type="SMART" id="SM00408">
    <property type="entry name" value="IGc2"/>
    <property type="match status" value="27"/>
</dbReference>
<comment type="caution">
    <text evidence="11">Lacks conserved residue(s) required for the propagation of feature annotation.</text>
</comment>
<keyword evidence="5 12" id="KW-0732">Signal</keyword>
<dbReference type="InterPro" id="IPR018097">
    <property type="entry name" value="EGF_Ca-bd_CS"/>
</dbReference>
<dbReference type="InterPro" id="IPR007110">
    <property type="entry name" value="Ig-like_dom"/>
</dbReference>
<dbReference type="InterPro" id="IPR056475">
    <property type="entry name" value="GBD_Hemicentin/VWA7"/>
</dbReference>
<keyword evidence="4 11" id="KW-0245">EGF-like domain</keyword>
<feature type="domain" description="Ig-like" evidence="14">
    <location>
        <begin position="2890"/>
        <end position="2971"/>
    </location>
</feature>
<feature type="domain" description="Ig-like" evidence="14">
    <location>
        <begin position="2523"/>
        <end position="2609"/>
    </location>
</feature>
<dbReference type="InterPro" id="IPR003006">
    <property type="entry name" value="Ig/MHC_CS"/>
</dbReference>
<dbReference type="FunFam" id="2.10.25.10:FF:000002">
    <property type="entry name" value="Latent-transforming growth factor beta-binding protein 3"/>
    <property type="match status" value="1"/>
</dbReference>
<feature type="domain" description="Ig-like" evidence="14">
    <location>
        <begin position="1573"/>
        <end position="1659"/>
    </location>
</feature>
<feature type="domain" description="Ig-like" evidence="14">
    <location>
        <begin position="726"/>
        <end position="813"/>
    </location>
</feature>
<dbReference type="SMART" id="SM00682">
    <property type="entry name" value="G2F"/>
    <property type="match status" value="1"/>
</dbReference>
<feature type="domain" description="Ig-like" evidence="14">
    <location>
        <begin position="2801"/>
        <end position="2885"/>
    </location>
</feature>
<dbReference type="InterPro" id="IPR026823">
    <property type="entry name" value="cEGF"/>
</dbReference>
<keyword evidence="10" id="KW-0393">Immunoglobulin domain</keyword>
<feature type="domain" description="Ig-like" evidence="14">
    <location>
        <begin position="2709"/>
        <end position="2796"/>
    </location>
</feature>
<feature type="domain" description="EGF-like" evidence="13">
    <location>
        <begin position="3825"/>
        <end position="3865"/>
    </location>
</feature>
<evidence type="ECO:0000256" key="4">
    <source>
        <dbReference type="ARBA" id="ARBA00022536"/>
    </source>
</evidence>
<dbReference type="InterPro" id="IPR036465">
    <property type="entry name" value="vWFA_dom_sf"/>
</dbReference>
<feature type="domain" description="Ig-like" evidence="14">
    <location>
        <begin position="430"/>
        <end position="514"/>
    </location>
</feature>
<feature type="domain" description="Ig-like" evidence="14">
    <location>
        <begin position="1100"/>
        <end position="1189"/>
    </location>
</feature>
<dbReference type="InterPro" id="IPR036383">
    <property type="entry name" value="TSP1_rpt_sf"/>
</dbReference>
<dbReference type="Pfam" id="PF07679">
    <property type="entry name" value="I-set"/>
    <property type="match status" value="20"/>
</dbReference>
<dbReference type="InterPro" id="IPR049883">
    <property type="entry name" value="NOTCH1_EGF-like"/>
</dbReference>
<dbReference type="EMBL" id="KY348666">
    <property type="protein sequence ID" value="AQT19771.1"/>
    <property type="molecule type" value="mRNA"/>
</dbReference>
<evidence type="ECO:0000256" key="5">
    <source>
        <dbReference type="ARBA" id="ARBA00022729"/>
    </source>
</evidence>
<dbReference type="CDD" id="cd00096">
    <property type="entry name" value="Ig"/>
    <property type="match status" value="5"/>
</dbReference>
<evidence type="ECO:0000256" key="8">
    <source>
        <dbReference type="ARBA" id="ARBA00023157"/>
    </source>
</evidence>
<dbReference type="Pfam" id="PF23560">
    <property type="entry name" value="GBD_Hemicentin"/>
    <property type="match status" value="1"/>
</dbReference>
<dbReference type="PROSITE" id="PS50835">
    <property type="entry name" value="IG_LIKE"/>
    <property type="match status" value="28"/>
</dbReference>
<dbReference type="InterPro" id="IPR009030">
    <property type="entry name" value="Growth_fac_rcpt_cys_sf"/>
</dbReference>
<feature type="signal peptide" evidence="12">
    <location>
        <begin position="1"/>
        <end position="23"/>
    </location>
</feature>
<feature type="domain" description="Ig-like" evidence="14">
    <location>
        <begin position="2337"/>
        <end position="2428"/>
    </location>
</feature>
<dbReference type="GO" id="GO:0005886">
    <property type="term" value="C:plasma membrane"/>
    <property type="evidence" value="ECO:0007669"/>
    <property type="project" value="TreeGrafter"/>
</dbReference>
<dbReference type="InterPro" id="IPR003598">
    <property type="entry name" value="Ig_sub2"/>
</dbReference>
<feature type="domain" description="Ig-like" evidence="14">
    <location>
        <begin position="1943"/>
        <end position="2044"/>
    </location>
</feature>
<feature type="domain" description="Ig-like" evidence="14">
    <location>
        <begin position="1006"/>
        <end position="1095"/>
    </location>
</feature>
<dbReference type="InterPro" id="IPR009017">
    <property type="entry name" value="GFP"/>
</dbReference>
<evidence type="ECO:0000256" key="12">
    <source>
        <dbReference type="SAM" id="SignalP"/>
    </source>
</evidence>
<comment type="subcellular location">
    <subcellularLocation>
        <location evidence="1">Secreted</location>
        <location evidence="1">Extracellular space</location>
        <location evidence="1">Extracellular matrix</location>
    </subcellularLocation>
</comment>
<dbReference type="InterPro" id="IPR056861">
    <property type="entry name" value="HMCN1-like_VWA"/>
</dbReference>
<proteinExistence type="evidence at transcript level"/>
<feature type="domain" description="Ig-like" evidence="14">
    <location>
        <begin position="1755"/>
        <end position="1844"/>
    </location>
</feature>
<evidence type="ECO:0000259" key="14">
    <source>
        <dbReference type="PROSITE" id="PS50835"/>
    </source>
</evidence>
<dbReference type="InterPro" id="IPR006605">
    <property type="entry name" value="G2_nidogen/fibulin_G2F"/>
</dbReference>
<dbReference type="OrthoDB" id="5985519at2759"/>
<dbReference type="SUPFAM" id="SSF54511">
    <property type="entry name" value="GFP-like"/>
    <property type="match status" value="1"/>
</dbReference>
<dbReference type="PROSITE" id="PS01186">
    <property type="entry name" value="EGF_2"/>
    <property type="match status" value="4"/>
</dbReference>
<sequence length="4136" mass="462050">MTSIQYLLLTILYSVIVIDGAQYREVIGSSDPSTGISLAIVFDSTGSMGNDLKQVKRGSRRILNNHLQKGYKKFIKDFVLVQVHDPDVGPAKKTTSAKTFTKYLDYVFTQGGGDCPEMTISGIEMALEASRPHSLIYVFTDSSAKDYEITPRVLNLIQKKQSQVVFVLTGFCNSTEEIGFQVYKQIATISSGQIYILGKGDVKEFMKIIERAVETVKVHILQEESSNFGSKTYSFPIDSHITQFTIQVTNFKANESIKVAIRDPEGRELTESNGLIRLLKSVKTVYFASKENPAPGMWTLEVTTKSSNHSVRITGASEVDFLPGFSTIPEPSNDRTSRQPIKGAKNYLMANVTGNFLPGTIEWLYIMSVNGSSIIQLPANQTENQIYISQYPFEIPVDGHFYIKLSGKDSRGNEMQRYSRIAIFSRDPLPVSVSCPAKIQVKRGHGIKVNCLVQSEIPYLINWYKNDAKIINTKTDNVQFKRTSNVTLEIYRANEVSQGVYAAEMVPVLPKQLTVKGNTRDQVIVTVLPPPPKVFVPKNASIEPFKDAELECNVFSTSSNVVLKWFKSIPRYELKNTKRFRIEHYKKSPNAFSSKLIILSASESDNGEYVCVAEHEGGVSEAVGFIKTHTLPAASVDEKEISFIDNDSITASCRALSTPPPTFSWFLNGRELDPTDPRISIVNDVQESQIKISNVKPQDSGELICKAKNSAGIDEVRIKLSYISLPKILSLDLAKEIPLEGDQQTVRCSATGVPQPKITWEFNGSPVTIDGNIIINETIGTLDINRIEKNMKGQWVCVATNSAGSSRKSFNLDIGFGPRIKDFVTNIDGSYGENITIRCQVEGQPPPRVKWLRGIAGGYNIPIALGDRYFINQDNSLIIKGLSMEDQSAYICDAQNQHGKVQESVQIRISGIAAPKIAFTQSKQVVVESTLKKVIVCLVVESKPPAVISWLKNGKEIEYSNRIMAKDNTLVIKTVKAEDEAIYTCIAKNQVGTAKFDIELDVQTKPIIIGDFKTFIDAKDGDVIVLQCQTKGDPKPKIEWRKGGRPLTMEPGLRIVISPDGSQLTVYSITEEHAGTFTCTATNDHAAVVKEFKVSVKAPPQISKEGISDYEIGSKENVELNCIITSGNPSPKIEWYKNGQPLVEIPGRVEIAGQKNILKVYGKNEDETGSYECKATNEVSSDSRFFQITILVAPKASDSKMIKIYTKEGEKLTLNCKIDGFPTPTKKWSWKSSILDLQRNPFGITNSPIDKNDLLITQMRSELQGIYTCDGTNVGGSAKMSYDVIILESPKIIQFNDKSVVFIDNTITLTCIASGNPTPKIKWLFKKKLIPPNAVGYKMVGENQETLIVERAASMHGGEYSCLAENEGGKDQKNSIVTVFAPYIDMKTPNKNITYNPIIVGGNITFSCVMNSTPPAEIKWFKNEIDIYKSLPKDRFKISLDGSTLTLFEVKHLDSGIYKCLAINIGESLNFTLVVLISPTILGKHSSKSVININEETDLYITCWSEGNPAPRYLWYKDNSQLISGGRVEITNGGKTLLIKKVRRSDDSVYQCHVTNEAGEDKKNFDVNVFVPPSINGISMRETPEFLKGSTTNLWCNVSGFPTPQIRWTYMETINSPLLLSNNSQLHFMNVDKSHITRYTCIATNEAGSARKLFDPVLTYPPKIVSLDPDKKRWILKDGELRLSCNSDAAPVATIEWFKDGELIRNNLRVNITNRGTQLHLLNAQESDIGIYKCLVSNKLGLDKQAWTVDIMIPPSIKFNSKAGAHQVALGGNLYLFCVSEGRPKPKIEWRKDGSRIDFRRVLLSDDGYHLTVNSTMETDAGRYQCIAENTHGQTDISFDVQVTYGPTLDPGGKRYYKVERTVGGTVVLECLVSGIPTPAITWLKDGIPINRLPSYRYRIIGNSKQLEIIAMQASDAGRYSCVAKNTFGQMEIFMDVTIGAPPSIDRNRILNEYIIKVGDELRLPCPANGSPNPNIAFFKDGNSLDMFDLSPNKDASYKKRLLVSQERQMLTLYSAKRTDSGLYQCNASNAIGYDVMEYSVRVRTPPEFDTSNVEPKVNWFTNQTRSLECTLMGVADPPAKITWERHGVPLSSGGSIRISPDGTRITVENVKQYDAGEYKCHAQNEVSKISLVFNVEVFLKPRFYKNQLYTKIEAVQNTTVQMSCECTGYPPPTLLWYRQEQEILADKERYPKFDILRGNSVMQITNIQPDDADTYACTATNGGGTIEKKFEISVIIPPKIMKRSLGPENHRVKENMQITFHCSVYNYNMTKPVILWTKENSPILIGDTDYYLTFNNGQSLTILNPKSDESGRYTCEAKNLAGQDSHTFVLTVTSPPKFPTDFSIFRETITVQLGTSVNFQCPAEGSPTPSIMWFYKDMPISPYDMMNFVISNNAKVLTIPSVNKEGGIFKCIARNEVGSIMKVYKLEVIMPALVRLDKIEVRERSGTSFSVLCTAEGYPKPVIKWTRDGKGIFRYGTKTDSRTGILEITDAKEEDTGRYTCTGTNKISQDSKSVDVVIISPPKIESPKKSIMVRVGEQVLLPCIVEGTRPFRIHWYTPGNNQISSTILGEYQFLSEQGLIIDRVRKDHSGVYRCVANNDAGYQEIRITLEVLVQPKIFRPTETETTGVLNTVLQMQCKILEGIPQPVITWERNGITLSKVKNYYTTTDSGLFIFNSLKIEDEGSLTCIAKNVAGEDRLTFQITVELLPKVSLPISVTGDEGSSVTIICKVEGKPKPTVTWKKDGQSLQNVLGNRFRFNSENEINIYDLKPEDTGNYICIGERSGAEASTASTYLSIFTRPKFVYKPKLKNVVQETRWKSFRCEATSHPKPDIKWMFNGRAIESKLNSNGRGSITLQSVRSENAGEYKCIAKNRVGSVEYSFMLEVIAKPRVRVYQSDDPSESIKRTILMCKVEGKVDSIVWLKNGVIVQNSSRLYINDFNLIINQAKSKDTGIYQCIASNSAGEAQGQVHLLVKSPPVFTLLPGNISANLGEVLILPCAAEGYPIPTISWYKNKKLIKYDFVKSLIKNGSLRIIGVQKEHSGVYFCVASSNQGEVHSQPIYLTVQIPGGWSAWQEWSKCSLSCGKGFISRKRLCNNPPPSEFGMTCIGEDFEKRDCLLRFCPTDGEWSPWQEWSICSTKCGSGIRQRTRRCDNPPPSNLGKPCIGEAIEDILCEGNLPCPINGAWSEWKPWTVCSITCGFGGSQRRDRSCNNPEPKNNGKFCDGKELEVRACSKGPCPIDGRWSSWSKWSYCSKSCGSGIKQKARRCDNPTPKFGGANCVGTNIKKEKCNELPCPVHGQWSNWGSWSECSTECGSGLQERDRTCTEPSPNFGGQWCRGPSKEVQKCNENKCTINKVNIVSPWSEWSSCSLPCLKNSVDTSERTRNRKCLSSNGICSEKLIEKIKCYWISKCSIEESQNSSLGEIRGLLNGEDIGVVFLNATWDSKNSKKIYFNISLTDIKNKYLSCFKVFTGLLTPLLWYEAYEVGLAGNGKSVSKGHFQMETNMEFADGSKMNLDHKFFTLKNKLKLKTIIIGQCPDAVMSANPADITLDSYKEIVVQMNPALGKLNSDSSRYFKIKNEIEPYQWTTGITVTKTRTQPITVQQLLVQDLSVRTDLPKGMLEFSVSSLIAEDDDSKSCPPGFTLIKSQRFCEDVNECKNAKFHKCDQICENTVPRFKCNCRSGFMLSSDGKSCQDINECSKNISPCSEPNHECINTPGSYMCKPKCAPGLRRSFDKLTCGDINECVEKPNICDSQLCINTHGSYYCLCRHGYKKMKNSCIDIDECSLGIAKCGLHQKCRNTPGSFFCENLCYDGYQLINEQCYDLDECSSGTANCSKSSTCTNLPGSYRCECNDGFYTSGSTCIDVNECQTNSSQCIYGCKNTYGSYECICPPNFIQSRDKKSCLKKHEICKTGFTWTSDRGCIDIDECTSYTNPHSCQHQCINTYGSYHCLCPQGFSLNPKTMKCLDVDECRTNLGICSEKKLCINTPGNYSCIEPKCPKSYHFDIKLKACVSNCTEKSEICLSQSSRIQYIVVHMTGSLAQPVEVRVINTMKQKENNCQFTEKDVTPNIPITYESLQGSIILKPSWRNFNESIFLNQPYYLLFEVACWSSPDKHQQIFQKSFYIYVTLSKYPF</sequence>
<dbReference type="PANTHER" id="PTHR45080:SF8">
    <property type="entry name" value="IG-LIKE DOMAIN-CONTAINING PROTEIN"/>
    <property type="match status" value="1"/>
</dbReference>
<dbReference type="FunFam" id="2.20.100.10:FF:000067">
    <property type="entry name" value="Hemicentin 1"/>
    <property type="match status" value="1"/>
</dbReference>
<evidence type="ECO:0000256" key="1">
    <source>
        <dbReference type="ARBA" id="ARBA00004498"/>
    </source>
</evidence>
<keyword evidence="7" id="KW-0106">Calcium</keyword>
<dbReference type="Pfam" id="PF13927">
    <property type="entry name" value="Ig_3"/>
    <property type="match status" value="6"/>
</dbReference>
<feature type="domain" description="Ig-like" evidence="14">
    <location>
        <begin position="531"/>
        <end position="624"/>
    </location>
</feature>
<dbReference type="Gene3D" id="2.20.100.10">
    <property type="entry name" value="Thrombospondin type-1 (TSP1) repeat"/>
    <property type="match status" value="5"/>
</dbReference>
<keyword evidence="9" id="KW-0325">Glycoprotein</keyword>
<dbReference type="PROSITE" id="PS00010">
    <property type="entry name" value="ASX_HYDROXYL"/>
    <property type="match status" value="3"/>
</dbReference>
<dbReference type="PANTHER" id="PTHR45080">
    <property type="entry name" value="CONTACTIN 5"/>
    <property type="match status" value="1"/>
</dbReference>
<dbReference type="InterPro" id="IPR013098">
    <property type="entry name" value="Ig_I-set"/>
</dbReference>
<dbReference type="GO" id="GO:0007156">
    <property type="term" value="P:homophilic cell adhesion via plasma membrane adhesion molecules"/>
    <property type="evidence" value="ECO:0007669"/>
    <property type="project" value="TreeGrafter"/>
</dbReference>
<dbReference type="SUPFAM" id="SSF57184">
    <property type="entry name" value="Growth factor receptor domain"/>
    <property type="match status" value="2"/>
</dbReference>
<dbReference type="SUPFAM" id="SSF57196">
    <property type="entry name" value="EGF/Laminin"/>
    <property type="match status" value="1"/>
</dbReference>
<dbReference type="CDD" id="cd00054">
    <property type="entry name" value="EGF_CA"/>
    <property type="match status" value="8"/>
</dbReference>
<dbReference type="InterPro" id="IPR013151">
    <property type="entry name" value="Immunoglobulin_dom"/>
</dbReference>
<dbReference type="FunFam" id="2.10.25.10:FF:000038">
    <property type="entry name" value="Fibrillin 2"/>
    <property type="match status" value="1"/>
</dbReference>
<name>A0A1S6KMH4_SCHMD</name>
<dbReference type="Gene3D" id="3.40.50.410">
    <property type="entry name" value="von Willebrand factor, type A domain"/>
    <property type="match status" value="1"/>
</dbReference>
<dbReference type="Gene3D" id="2.10.25.10">
    <property type="entry name" value="Laminin"/>
    <property type="match status" value="8"/>
</dbReference>
<dbReference type="Gene3D" id="2.60.40.10">
    <property type="entry name" value="Immunoglobulins"/>
    <property type="match status" value="28"/>
</dbReference>
<dbReference type="PROSITE" id="PS50993">
    <property type="entry name" value="NIDOGEN_G2"/>
    <property type="match status" value="1"/>
</dbReference>
<dbReference type="FunFam" id="2.10.25.10:FF:000240">
    <property type="entry name" value="Vitamin K-dependent protein S"/>
    <property type="match status" value="1"/>
</dbReference>
<evidence type="ECO:0000259" key="15">
    <source>
        <dbReference type="PROSITE" id="PS50993"/>
    </source>
</evidence>
<dbReference type="SUPFAM" id="SSF53300">
    <property type="entry name" value="vWA-like"/>
    <property type="match status" value="1"/>
</dbReference>
<accession>A0A1S6KMH4</accession>
<protein>
    <submittedName>
        <fullName evidence="16">Uncharacterized protein</fullName>
    </submittedName>
</protein>
<reference evidence="16" key="2">
    <citation type="journal article" date="2017" name="Dev. Cell">
        <title>Antagonistic Self-Organizing Patterning Systems Control Maintenance and Regeneration of the Anteroposterior Axis in Planarians.</title>
        <authorList>
            <person name="Stuckemann T."/>
            <person name="Cleland J.P."/>
            <person name="Werner S."/>
            <person name="Thi-Kim Vu H."/>
            <person name="Bayersdorf R."/>
            <person name="Liu S.Y."/>
            <person name="Friedrich B."/>
            <person name="Julicher F."/>
            <person name="Rink J.C."/>
        </authorList>
    </citation>
    <scope>NUCLEOTIDE SEQUENCE</scope>
</reference>
<evidence type="ECO:0000256" key="3">
    <source>
        <dbReference type="ARBA" id="ARBA00022530"/>
    </source>
</evidence>
<dbReference type="SUPFAM" id="SSF48726">
    <property type="entry name" value="Immunoglobulin"/>
    <property type="match status" value="28"/>
</dbReference>
<keyword evidence="8" id="KW-1015">Disulfide bond</keyword>
<feature type="domain" description="EGF-like" evidence="13">
    <location>
        <begin position="3926"/>
        <end position="3968"/>
    </location>
</feature>
<organism evidence="16">
    <name type="scientific">Schmidtea mediterranea</name>
    <name type="common">Freshwater planarian flatworm</name>
    <dbReference type="NCBI Taxonomy" id="79327"/>
    <lineage>
        <taxon>Eukaryota</taxon>
        <taxon>Metazoa</taxon>
        <taxon>Spiralia</taxon>
        <taxon>Lophotrochozoa</taxon>
        <taxon>Platyhelminthes</taxon>
        <taxon>Rhabditophora</taxon>
        <taxon>Seriata</taxon>
        <taxon>Tricladida</taxon>
        <taxon>Continenticola</taxon>
        <taxon>Geoplanoidea</taxon>
        <taxon>Dugesiidae</taxon>
        <taxon>Schmidtea</taxon>
    </lineage>
</organism>
<dbReference type="FunFam" id="2.10.25.10:FF:000005">
    <property type="entry name" value="Fibrillin 2"/>
    <property type="match status" value="1"/>
</dbReference>
<dbReference type="Pfam" id="PF12662">
    <property type="entry name" value="cEGF"/>
    <property type="match status" value="1"/>
</dbReference>
<reference evidence="16" key="1">
    <citation type="submission" date="2016-12" db="EMBL/GenBank/DDBJ databases">
        <authorList>
            <person name="Song W.-J."/>
            <person name="Kurnit D.M."/>
        </authorList>
    </citation>
    <scope>NUCLEOTIDE SEQUENCE</scope>
</reference>
<dbReference type="PROSITE" id="PS01187">
    <property type="entry name" value="EGF_CA"/>
    <property type="match status" value="3"/>
</dbReference>
<dbReference type="Pfam" id="PF07474">
    <property type="entry name" value="G2F"/>
    <property type="match status" value="1"/>
</dbReference>
<feature type="domain" description="Nidogen G2 beta-barrel" evidence="15">
    <location>
        <begin position="3417"/>
        <end position="3640"/>
    </location>
</feature>
<feature type="domain" description="Ig-like" evidence="14">
    <location>
        <begin position="2142"/>
        <end position="2234"/>
    </location>
</feature>
<feature type="domain" description="Ig-like" evidence="14">
    <location>
        <begin position="915"/>
        <end position="1003"/>
    </location>
</feature>
<feature type="domain" description="Ig-like" evidence="14">
    <location>
        <begin position="1382"/>
        <end position="1472"/>
    </location>
</feature>
<feature type="domain" description="Ig-like" evidence="14">
    <location>
        <begin position="1194"/>
        <end position="1281"/>
    </location>
</feature>
<keyword evidence="2" id="KW-0964">Secreted</keyword>
<dbReference type="InterPro" id="IPR003599">
    <property type="entry name" value="Ig_sub"/>
</dbReference>
<dbReference type="InterPro" id="IPR000152">
    <property type="entry name" value="EGF-type_Asp/Asn_hydroxyl_site"/>
</dbReference>
<dbReference type="Pfam" id="PF25106">
    <property type="entry name" value="VWA_4"/>
    <property type="match status" value="1"/>
</dbReference>
<feature type="domain" description="Ig-like" evidence="14">
    <location>
        <begin position="1479"/>
        <end position="1568"/>
    </location>
</feature>
<dbReference type="SMART" id="SM00209">
    <property type="entry name" value="TSP1"/>
    <property type="match status" value="6"/>
</dbReference>
<dbReference type="InterPro" id="IPR000742">
    <property type="entry name" value="EGF"/>
</dbReference>
<evidence type="ECO:0000256" key="6">
    <source>
        <dbReference type="ARBA" id="ARBA00022737"/>
    </source>
</evidence>
<feature type="domain" description="Ig-like" evidence="14">
    <location>
        <begin position="2432"/>
        <end position="2516"/>
    </location>
</feature>
<keyword evidence="3" id="KW-0272">Extracellular matrix</keyword>
<dbReference type="SMART" id="SM00179">
    <property type="entry name" value="EGF_CA"/>
    <property type="match status" value="8"/>
</dbReference>
<dbReference type="Pfam" id="PF00047">
    <property type="entry name" value="ig"/>
    <property type="match status" value="1"/>
</dbReference>
<evidence type="ECO:0000256" key="9">
    <source>
        <dbReference type="ARBA" id="ARBA00023180"/>
    </source>
</evidence>
<evidence type="ECO:0000259" key="13">
    <source>
        <dbReference type="PROSITE" id="PS50026"/>
    </source>
</evidence>
<dbReference type="FunFam" id="2.60.40.10:FF:000032">
    <property type="entry name" value="palladin isoform X1"/>
    <property type="match status" value="2"/>
</dbReference>
<dbReference type="PROSITE" id="PS00290">
    <property type="entry name" value="IG_MHC"/>
    <property type="match status" value="1"/>
</dbReference>
<dbReference type="InterPro" id="IPR000884">
    <property type="entry name" value="TSP1_rpt"/>
</dbReference>
<dbReference type="InterPro" id="IPR001881">
    <property type="entry name" value="EGF-like_Ca-bd_dom"/>
</dbReference>